<name>A0A3N4VF00_9BURK</name>
<evidence type="ECO:0000313" key="3">
    <source>
        <dbReference type="Proteomes" id="UP000272193"/>
    </source>
</evidence>
<keyword evidence="3" id="KW-1185">Reference proteome</keyword>
<sequence length="277" mass="29429">MNRGSVRLSQPLSETGSPSADVLRRGLRAAGCFWFVALISTLAWNASAQVLTAAPSPAPGTSLTPAAAPALAASAPKAPPKKILSGPPPLLASQQSDWNELSSEEQRALRPLAPIWSKLDPLQKRKWLALARNFDGMSSEEQSVLQSRMTEWARLSPRQRTLARLNFWESQQLKVEDKRALWEAYQALPEEERRRLAAAAQPPNGTRKPGKLVTPLASPAAEKTASSSASPPAPGSAPHEPPPGGAQPGGAGQRSATIPGLRPKTLLPLRSGAGPRP</sequence>
<dbReference type="InterPro" id="IPR021455">
    <property type="entry name" value="DUF3106"/>
</dbReference>
<dbReference type="OrthoDB" id="9796567at2"/>
<dbReference type="RefSeq" id="WP_124219347.1">
    <property type="nucleotide sequence ID" value="NZ_RKQL01000001.1"/>
</dbReference>
<dbReference type="AlphaFoldDB" id="A0A3N4VF00"/>
<proteinExistence type="predicted"/>
<evidence type="ECO:0000256" key="1">
    <source>
        <dbReference type="SAM" id="MobiDB-lite"/>
    </source>
</evidence>
<feature type="compositionally biased region" description="Low complexity" evidence="1">
    <location>
        <begin position="217"/>
        <end position="230"/>
    </location>
</feature>
<feature type="compositionally biased region" description="Pro residues" evidence="1">
    <location>
        <begin position="231"/>
        <end position="245"/>
    </location>
</feature>
<organism evidence="2 3">
    <name type="scientific">Tibeticola sediminis</name>
    <dbReference type="NCBI Taxonomy" id="1917811"/>
    <lineage>
        <taxon>Bacteria</taxon>
        <taxon>Pseudomonadati</taxon>
        <taxon>Pseudomonadota</taxon>
        <taxon>Betaproteobacteria</taxon>
        <taxon>Burkholderiales</taxon>
        <taxon>Comamonadaceae</taxon>
        <taxon>Tibeticola</taxon>
    </lineage>
</organism>
<comment type="caution">
    <text evidence="2">The sequence shown here is derived from an EMBL/GenBank/DDBJ whole genome shotgun (WGS) entry which is preliminary data.</text>
</comment>
<gene>
    <name evidence="2" type="ORF">EDC62_0140</name>
</gene>
<protein>
    <submittedName>
        <fullName evidence="2">Uncharacterized protein DUF3106</fullName>
    </submittedName>
</protein>
<accession>A0A3N4VF00</accession>
<evidence type="ECO:0000313" key="2">
    <source>
        <dbReference type="EMBL" id="RPE72450.1"/>
    </source>
</evidence>
<dbReference type="Proteomes" id="UP000272193">
    <property type="component" value="Unassembled WGS sequence"/>
</dbReference>
<dbReference type="EMBL" id="RKQL01000001">
    <property type="protein sequence ID" value="RPE72450.1"/>
    <property type="molecule type" value="Genomic_DNA"/>
</dbReference>
<dbReference type="Pfam" id="PF11304">
    <property type="entry name" value="DUF3106"/>
    <property type="match status" value="1"/>
</dbReference>
<feature type="region of interest" description="Disordered" evidence="1">
    <location>
        <begin position="193"/>
        <end position="277"/>
    </location>
</feature>
<reference evidence="2 3" key="1">
    <citation type="submission" date="2018-11" db="EMBL/GenBank/DDBJ databases">
        <title>Genomic Encyclopedia of Type Strains, Phase IV (KMG-IV): sequencing the most valuable type-strain genomes for metagenomic binning, comparative biology and taxonomic classification.</title>
        <authorList>
            <person name="Goeker M."/>
        </authorList>
    </citation>
    <scope>NUCLEOTIDE SEQUENCE [LARGE SCALE GENOMIC DNA]</scope>
    <source>
        <strain evidence="2 3">DSM 101684</strain>
    </source>
</reference>